<keyword evidence="1" id="KW-0812">Transmembrane</keyword>
<dbReference type="GO" id="GO:0003700">
    <property type="term" value="F:DNA-binding transcription factor activity"/>
    <property type="evidence" value="ECO:0007669"/>
    <property type="project" value="InterPro"/>
</dbReference>
<protein>
    <recommendedName>
        <fullName evidence="2">HTH arsR-type domain-containing protein</fullName>
    </recommendedName>
</protein>
<dbReference type="AlphaFoldDB" id="A0A7G9YV23"/>
<dbReference type="Gene3D" id="1.10.10.10">
    <property type="entry name" value="Winged helix-like DNA-binding domain superfamily/Winged helix DNA-binding domain"/>
    <property type="match status" value="1"/>
</dbReference>
<dbReference type="InterPro" id="IPR036390">
    <property type="entry name" value="WH_DNA-bd_sf"/>
</dbReference>
<dbReference type="EMBL" id="MT631480">
    <property type="protein sequence ID" value="QNO51857.1"/>
    <property type="molecule type" value="Genomic_DNA"/>
</dbReference>
<evidence type="ECO:0000256" key="1">
    <source>
        <dbReference type="SAM" id="Phobius"/>
    </source>
</evidence>
<name>A0A7G9YV23_9EURY</name>
<dbReference type="PROSITE" id="PS50987">
    <property type="entry name" value="HTH_ARSR_2"/>
    <property type="match status" value="1"/>
</dbReference>
<evidence type="ECO:0000259" key="2">
    <source>
        <dbReference type="PROSITE" id="PS50987"/>
    </source>
</evidence>
<keyword evidence="1" id="KW-1133">Transmembrane helix</keyword>
<dbReference type="InterPro" id="IPR001845">
    <property type="entry name" value="HTH_ArsR_DNA-bd_dom"/>
</dbReference>
<organism evidence="3">
    <name type="scientific">Candidatus Methanophagaceae archaeon ANME-1 ERB6</name>
    <dbReference type="NCBI Taxonomy" id="2759912"/>
    <lineage>
        <taxon>Archaea</taxon>
        <taxon>Methanobacteriati</taxon>
        <taxon>Methanobacteriota</taxon>
        <taxon>Stenosarchaea group</taxon>
        <taxon>Methanomicrobia</taxon>
        <taxon>Candidatus Methanophagales</taxon>
        <taxon>Candidatus Methanophagaceae</taxon>
    </lineage>
</organism>
<feature type="transmembrane region" description="Helical" evidence="1">
    <location>
        <begin position="198"/>
        <end position="221"/>
    </location>
</feature>
<feature type="domain" description="HTH arsR-type" evidence="2">
    <location>
        <begin position="242"/>
        <end position="328"/>
    </location>
</feature>
<dbReference type="InterPro" id="IPR036388">
    <property type="entry name" value="WH-like_DNA-bd_sf"/>
</dbReference>
<dbReference type="Pfam" id="PF24034">
    <property type="entry name" value="DUF7343"/>
    <property type="match status" value="1"/>
</dbReference>
<evidence type="ECO:0000313" key="3">
    <source>
        <dbReference type="EMBL" id="QNO51857.1"/>
    </source>
</evidence>
<gene>
    <name evidence="3" type="ORF">PAJCOBIN_00017</name>
</gene>
<dbReference type="InterPro" id="IPR011991">
    <property type="entry name" value="ArsR-like_HTH"/>
</dbReference>
<dbReference type="SUPFAM" id="SSF46785">
    <property type="entry name" value="Winged helix' DNA-binding domain"/>
    <property type="match status" value="1"/>
</dbReference>
<reference evidence="3" key="1">
    <citation type="submission" date="2020-06" db="EMBL/GenBank/DDBJ databases">
        <title>Unique genomic features of the anaerobic methanotrophic archaea.</title>
        <authorList>
            <person name="Chadwick G.L."/>
            <person name="Skennerton C.T."/>
            <person name="Laso-Perez R."/>
            <person name="Leu A.O."/>
            <person name="Speth D.R."/>
            <person name="Yu H."/>
            <person name="Morgan-Lang C."/>
            <person name="Hatzenpichler R."/>
            <person name="Goudeau D."/>
            <person name="Malmstrom R."/>
            <person name="Brazelton W.J."/>
            <person name="Woyke T."/>
            <person name="Hallam S.J."/>
            <person name="Tyson G.W."/>
            <person name="Wegener G."/>
            <person name="Boetius A."/>
            <person name="Orphan V."/>
        </authorList>
    </citation>
    <scope>NUCLEOTIDE SEQUENCE</scope>
</reference>
<sequence>MIKNTKSSLLQLLVAITITLTIAITIAITTPAAGCNDDYGPYASVNDTYFKELNLDIYVDGTGKALVMGYVEREDIDSNTLPFLELSEYVYDNDTNQLYAFTNALTCKYGGRWSINFTTDAYACYTEYHTIFYLPCGVMLGEISCSQGLAHSTAISNDSFIVDVQGCNVESPMTIIEYQQPLEETGGEGIDSGSGFSFGYLSLAIALAALTLVLIIAIAIARMKMRGESTRHEGGTTAVKRVVIETTADMLRVMETLTDRERAIINALLKHNGEMTQADLRYETEIPKSSLTGILRSLERRKIIIKKERGRMNVIELSDWFLSKGERK</sequence>
<keyword evidence="1" id="KW-0472">Membrane</keyword>
<proteinExistence type="predicted"/>
<dbReference type="CDD" id="cd00090">
    <property type="entry name" value="HTH_ARSR"/>
    <property type="match status" value="1"/>
</dbReference>
<accession>A0A7G9YV23</accession>
<dbReference type="InterPro" id="IPR055767">
    <property type="entry name" value="DUF7343"/>
</dbReference>